<sequence length="170" mass="18296">MVIARLRQSDFRLSVFRPARALEAGWNSNLDSTVKLTLKTMMLKPILCLAVVAVLAHQTNGRIVACKQLNQECTPLTNSCCSGLKCEQGGHGMASGFRCKESSPIGRCLNKGQPCTPGVNDNCCSGLYCKARVLNPNVHECEESLHVALITGSNALLCFDLDSYTSATSS</sequence>
<gene>
    <name evidence="1" type="ORF">PoB_006985800</name>
</gene>
<evidence type="ECO:0000313" key="1">
    <source>
        <dbReference type="EMBL" id="GFO43353.1"/>
    </source>
</evidence>
<dbReference type="AlphaFoldDB" id="A0AAV4DGC0"/>
<protein>
    <recommendedName>
        <fullName evidence="3">Prokineticin domain-containing protein</fullName>
    </recommendedName>
</protein>
<organism evidence="1 2">
    <name type="scientific">Plakobranchus ocellatus</name>
    <dbReference type="NCBI Taxonomy" id="259542"/>
    <lineage>
        <taxon>Eukaryota</taxon>
        <taxon>Metazoa</taxon>
        <taxon>Spiralia</taxon>
        <taxon>Lophotrochozoa</taxon>
        <taxon>Mollusca</taxon>
        <taxon>Gastropoda</taxon>
        <taxon>Heterobranchia</taxon>
        <taxon>Euthyneura</taxon>
        <taxon>Panpulmonata</taxon>
        <taxon>Sacoglossa</taxon>
        <taxon>Placobranchoidea</taxon>
        <taxon>Plakobranchidae</taxon>
        <taxon>Plakobranchus</taxon>
    </lineage>
</organism>
<proteinExistence type="predicted"/>
<dbReference type="Proteomes" id="UP000735302">
    <property type="component" value="Unassembled WGS sequence"/>
</dbReference>
<evidence type="ECO:0000313" key="2">
    <source>
        <dbReference type="Proteomes" id="UP000735302"/>
    </source>
</evidence>
<name>A0AAV4DGC0_9GAST</name>
<reference evidence="1 2" key="1">
    <citation type="journal article" date="2021" name="Elife">
        <title>Chloroplast acquisition without the gene transfer in kleptoplastic sea slugs, Plakobranchus ocellatus.</title>
        <authorList>
            <person name="Maeda T."/>
            <person name="Takahashi S."/>
            <person name="Yoshida T."/>
            <person name="Shimamura S."/>
            <person name="Takaki Y."/>
            <person name="Nagai Y."/>
            <person name="Toyoda A."/>
            <person name="Suzuki Y."/>
            <person name="Arimoto A."/>
            <person name="Ishii H."/>
            <person name="Satoh N."/>
            <person name="Nishiyama T."/>
            <person name="Hasebe M."/>
            <person name="Maruyama T."/>
            <person name="Minagawa J."/>
            <person name="Obokata J."/>
            <person name="Shigenobu S."/>
        </authorList>
    </citation>
    <scope>NUCLEOTIDE SEQUENCE [LARGE SCALE GENOMIC DNA]</scope>
</reference>
<dbReference type="EMBL" id="BLXT01007882">
    <property type="protein sequence ID" value="GFO43353.1"/>
    <property type="molecule type" value="Genomic_DNA"/>
</dbReference>
<evidence type="ECO:0008006" key="3">
    <source>
        <dbReference type="Google" id="ProtNLM"/>
    </source>
</evidence>
<comment type="caution">
    <text evidence="1">The sequence shown here is derived from an EMBL/GenBank/DDBJ whole genome shotgun (WGS) entry which is preliminary data.</text>
</comment>
<keyword evidence="2" id="KW-1185">Reference proteome</keyword>
<accession>A0AAV4DGC0</accession>